<feature type="transmembrane region" description="Helical" evidence="1">
    <location>
        <begin position="18"/>
        <end position="37"/>
    </location>
</feature>
<dbReference type="Pfam" id="PF01882">
    <property type="entry name" value="DUF58"/>
    <property type="match status" value="1"/>
</dbReference>
<keyword evidence="1" id="KW-1133">Transmembrane helix</keyword>
<dbReference type="PANTHER" id="PTHR34351:SF2">
    <property type="entry name" value="DUF58 DOMAIN-CONTAINING PROTEIN"/>
    <property type="match status" value="1"/>
</dbReference>
<dbReference type="Proteomes" id="UP001596528">
    <property type="component" value="Unassembled WGS sequence"/>
</dbReference>
<dbReference type="PANTHER" id="PTHR34351">
    <property type="entry name" value="SLR1927 PROTEIN-RELATED"/>
    <property type="match status" value="1"/>
</dbReference>
<dbReference type="EMBL" id="JBHTGQ010000002">
    <property type="protein sequence ID" value="MFC7748537.1"/>
    <property type="molecule type" value="Genomic_DNA"/>
</dbReference>
<gene>
    <name evidence="3" type="ORF">ACFQWB_01080</name>
</gene>
<protein>
    <submittedName>
        <fullName evidence="3">DUF58 domain-containing protein</fullName>
    </submittedName>
</protein>
<proteinExistence type="predicted"/>
<keyword evidence="1" id="KW-0472">Membrane</keyword>
<evidence type="ECO:0000256" key="1">
    <source>
        <dbReference type="SAM" id="Phobius"/>
    </source>
</evidence>
<organism evidence="3 4">
    <name type="scientific">Paenibacillus thermoaerophilus</name>
    <dbReference type="NCBI Taxonomy" id="1215385"/>
    <lineage>
        <taxon>Bacteria</taxon>
        <taxon>Bacillati</taxon>
        <taxon>Bacillota</taxon>
        <taxon>Bacilli</taxon>
        <taxon>Bacillales</taxon>
        <taxon>Paenibacillaceae</taxon>
        <taxon>Paenibacillus</taxon>
    </lineage>
</organism>
<name>A0ABW2UXB4_9BACL</name>
<dbReference type="RefSeq" id="WP_138787600.1">
    <property type="nucleotide sequence ID" value="NZ_JBHTGQ010000002.1"/>
</dbReference>
<comment type="caution">
    <text evidence="3">The sequence shown here is derived from an EMBL/GenBank/DDBJ whole genome shotgun (WGS) entry which is preliminary data.</text>
</comment>
<evidence type="ECO:0000313" key="3">
    <source>
        <dbReference type="EMBL" id="MFC7748537.1"/>
    </source>
</evidence>
<feature type="transmembrane region" description="Helical" evidence="1">
    <location>
        <begin position="43"/>
        <end position="62"/>
    </location>
</feature>
<feature type="domain" description="DUF58" evidence="2">
    <location>
        <begin position="225"/>
        <end position="314"/>
    </location>
</feature>
<sequence length="426" mass="47464">MREVRGQVRREPVVSKRVWGLSFLFVASLGFVLFQGGKLSMTVFMTVAVLCAYLLLGRWSGIKRVTGGRRLMNASASGSGREAGGSGELVLEAGQSMQVQVDIKVPGIWPIPYVLVRDRIVRKGGKEMSFEMSVILDWKRQGSAAYRTPPLKRGVYTLEELDCSTEDIFGLFEHKGTLRDARRFSVLPKTTSISDWPQLNRAYRGTHHQSATAQSVRETTQINGVREYIYGDRLSRVHWNATAKTGTWKSKEFEREALPRTILVLDRQAAAYRGDEPFELAVSVTASLLQFASRRDLAIGLLSAGSSPLYFEPRKLAGVSGAIWEHLTGVEADGKHPLPGLLREWCKSWPQGSLVAVVGPIGSESAYEALRWLKERQFNPHHIGIDQNRDGAQTESWRRLMRGEGIPHYVLSELDELSAALGGRAR</sequence>
<evidence type="ECO:0000259" key="2">
    <source>
        <dbReference type="Pfam" id="PF01882"/>
    </source>
</evidence>
<reference evidence="4" key="1">
    <citation type="journal article" date="2019" name="Int. J. Syst. Evol. Microbiol.">
        <title>The Global Catalogue of Microorganisms (GCM) 10K type strain sequencing project: providing services to taxonomists for standard genome sequencing and annotation.</title>
        <authorList>
            <consortium name="The Broad Institute Genomics Platform"/>
            <consortium name="The Broad Institute Genome Sequencing Center for Infectious Disease"/>
            <person name="Wu L."/>
            <person name="Ma J."/>
        </authorList>
    </citation>
    <scope>NUCLEOTIDE SEQUENCE [LARGE SCALE GENOMIC DNA]</scope>
    <source>
        <strain evidence="4">JCM 18657</strain>
    </source>
</reference>
<keyword evidence="4" id="KW-1185">Reference proteome</keyword>
<dbReference type="InterPro" id="IPR002881">
    <property type="entry name" value="DUF58"/>
</dbReference>
<accession>A0ABW2UXB4</accession>
<evidence type="ECO:0000313" key="4">
    <source>
        <dbReference type="Proteomes" id="UP001596528"/>
    </source>
</evidence>
<keyword evidence="1" id="KW-0812">Transmembrane</keyword>